<dbReference type="GO" id="GO:0005576">
    <property type="term" value="C:extracellular region"/>
    <property type="evidence" value="ECO:0007669"/>
    <property type="project" value="UniProtKB-SubCell"/>
</dbReference>
<comment type="caution">
    <text evidence="13">The sequence shown here is derived from an EMBL/GenBank/DDBJ whole genome shotgun (WGS) entry which is preliminary data.</text>
</comment>
<dbReference type="CDD" id="cd00024">
    <property type="entry name" value="CD_CSD"/>
    <property type="match status" value="1"/>
</dbReference>
<keyword evidence="7" id="KW-1015">Disulfide bond</keyword>
<feature type="domain" description="Peptidase S1" evidence="12">
    <location>
        <begin position="425"/>
        <end position="650"/>
    </location>
</feature>
<dbReference type="PRINTS" id="PR00722">
    <property type="entry name" value="CHYMOTRYPSIN"/>
</dbReference>
<reference evidence="13" key="1">
    <citation type="submission" date="2023-03" db="EMBL/GenBank/DDBJ databases">
        <title>Electrophorus voltai genome.</title>
        <authorList>
            <person name="Bian C."/>
        </authorList>
    </citation>
    <scope>NUCLEOTIDE SEQUENCE</scope>
    <source>
        <strain evidence="13">CB-2022</strain>
        <tissue evidence="13">Muscle</tissue>
    </source>
</reference>
<dbReference type="InterPro" id="IPR033116">
    <property type="entry name" value="TRYPSIN_SER"/>
</dbReference>
<evidence type="ECO:0000256" key="5">
    <source>
        <dbReference type="ARBA" id="ARBA00022825"/>
    </source>
</evidence>
<dbReference type="PROSITE" id="PS00135">
    <property type="entry name" value="TRYPSIN_SER"/>
    <property type="match status" value="1"/>
</dbReference>
<evidence type="ECO:0000259" key="11">
    <source>
        <dbReference type="PROSITE" id="PS50013"/>
    </source>
</evidence>
<dbReference type="EMBL" id="JAROKS010000002">
    <property type="protein sequence ID" value="KAK1805937.1"/>
    <property type="molecule type" value="Genomic_DNA"/>
</dbReference>
<dbReference type="InterPro" id="IPR001254">
    <property type="entry name" value="Trypsin_dom"/>
</dbReference>
<dbReference type="FunFam" id="2.40.10.10:FF:000118">
    <property type="entry name" value="Chymotrypsinogen A"/>
    <property type="match status" value="1"/>
</dbReference>
<keyword evidence="14" id="KW-1185">Reference proteome</keyword>
<feature type="domain" description="Chromo" evidence="11">
    <location>
        <begin position="91"/>
        <end position="139"/>
    </location>
</feature>
<feature type="domain" description="Peptidase S1" evidence="12">
    <location>
        <begin position="172"/>
        <end position="394"/>
    </location>
</feature>
<organism evidence="13 14">
    <name type="scientific">Electrophorus voltai</name>
    <dbReference type="NCBI Taxonomy" id="2609070"/>
    <lineage>
        <taxon>Eukaryota</taxon>
        <taxon>Metazoa</taxon>
        <taxon>Chordata</taxon>
        <taxon>Craniata</taxon>
        <taxon>Vertebrata</taxon>
        <taxon>Euteleostomi</taxon>
        <taxon>Actinopterygii</taxon>
        <taxon>Neopterygii</taxon>
        <taxon>Teleostei</taxon>
        <taxon>Ostariophysi</taxon>
        <taxon>Gymnotiformes</taxon>
        <taxon>Gymnotoidei</taxon>
        <taxon>Gymnotidae</taxon>
        <taxon>Electrophorus</taxon>
    </lineage>
</organism>
<comment type="catalytic activity">
    <reaction evidence="8">
        <text>Preferential cleavage: Arg-|-Xaa, Lys-|-Xaa.</text>
        <dbReference type="EC" id="3.4.21.4"/>
    </reaction>
</comment>
<keyword evidence="5 10" id="KW-0720">Serine protease</keyword>
<dbReference type="Pfam" id="PF24626">
    <property type="entry name" value="SH3_Tf2-1"/>
    <property type="match status" value="1"/>
</dbReference>
<dbReference type="InterPro" id="IPR018114">
    <property type="entry name" value="TRYPSIN_HIS"/>
</dbReference>
<accession>A0AAD9E8N2</accession>
<dbReference type="SUPFAM" id="SSF54160">
    <property type="entry name" value="Chromo domain-like"/>
    <property type="match status" value="1"/>
</dbReference>
<dbReference type="InterPro" id="IPR056924">
    <property type="entry name" value="SH3_Tf2-1"/>
</dbReference>
<dbReference type="SMART" id="SM00020">
    <property type="entry name" value="Tryp_SPc"/>
    <property type="match status" value="2"/>
</dbReference>
<dbReference type="GO" id="GO:0004252">
    <property type="term" value="F:serine-type endopeptidase activity"/>
    <property type="evidence" value="ECO:0007669"/>
    <property type="project" value="UniProtKB-EC"/>
</dbReference>
<dbReference type="FunFam" id="2.40.10.10:FF:000005">
    <property type="entry name" value="Serine protease 37"/>
    <property type="match status" value="1"/>
</dbReference>
<comment type="subcellular location">
    <subcellularLocation>
        <location evidence="1">Nucleus</location>
    </subcellularLocation>
    <subcellularLocation>
        <location evidence="2">Secreted</location>
        <location evidence="2">Extracellular space</location>
    </subcellularLocation>
</comment>
<keyword evidence="4 10" id="KW-0378">Hydrolase</keyword>
<sequence length="653" mass="71587">MQPVPTYQPGQWVWLSAKDLPLRGCTRKLSPRYIGPFEVLHHVNPVSYRFALPPVLRVHPTFHMSRLRPVLGSVGPSDPPGPRMVDGAPAYTVKRLLDIRQVCGGVRYLVDWEGYGPEERSWVPSHHILDREPIRAFWRDCVARLGTSGATPFGGGLLLHLLASSASVNVGIVNGTEAKPHSRPYMVSVQKDGEHICGGFLVSERFVITAAHCRTLGSKLTVVMGAHLLGKTHGSERREVEPYVYENYNDVTFDSDLMLLKLRRKATKSPTVSWISLPKSEEDITAGSICSVAGWGYTGDNKPISNALRETNVSIVSTAICNSMWREFQITPRMICAFHPGGFCQGDSGGPLVCNNIAVGIVSFNEMGNCTGSRVPRVCALEEGVSSWDDGDTALNVTRGSLLASERRALDGALDGTLARMNIGIVNGTEAKPHSRPYMVSVQKDGEHICGGFLVSENYVMTAGHCMHTHTQNLTVVVGAHNLKDRVHIRIPVKSYHRHADYEAKICLLNDIMLLQLETSAKKAPNVDMISFPEEPNQGIKDNSVCSTAGWGRQTTDGTASDHLMEANVTVMKNICEAHWKQCYNYTAMLCVGGRSHGICKGDSGGPLVCNSTAVGIVSFYQKNNCDHPTAPNVYTKISAFLPWVRKIIHHVQ</sequence>
<dbReference type="GO" id="GO:0005634">
    <property type="term" value="C:nucleus"/>
    <property type="evidence" value="ECO:0007669"/>
    <property type="project" value="UniProtKB-SubCell"/>
</dbReference>
<evidence type="ECO:0000256" key="7">
    <source>
        <dbReference type="ARBA" id="ARBA00023157"/>
    </source>
</evidence>
<dbReference type="InterPro" id="IPR000953">
    <property type="entry name" value="Chromo/chromo_shadow_dom"/>
</dbReference>
<dbReference type="PROSITE" id="PS50013">
    <property type="entry name" value="CHROMO_2"/>
    <property type="match status" value="1"/>
</dbReference>
<evidence type="ECO:0000256" key="10">
    <source>
        <dbReference type="RuleBase" id="RU363034"/>
    </source>
</evidence>
<protein>
    <recommendedName>
        <fullName evidence="9">trypsin</fullName>
        <ecNumber evidence="9">3.4.21.4</ecNumber>
    </recommendedName>
</protein>
<dbReference type="InterPro" id="IPR023780">
    <property type="entry name" value="Chromo_domain"/>
</dbReference>
<dbReference type="PROSITE" id="PS00134">
    <property type="entry name" value="TRYPSIN_HIS"/>
    <property type="match status" value="2"/>
</dbReference>
<keyword evidence="6" id="KW-0865">Zymogen</keyword>
<evidence type="ECO:0000256" key="6">
    <source>
        <dbReference type="ARBA" id="ARBA00023145"/>
    </source>
</evidence>
<dbReference type="InterPro" id="IPR001314">
    <property type="entry name" value="Peptidase_S1A"/>
</dbReference>
<gene>
    <name evidence="13" type="ORF">P4O66_012984</name>
</gene>
<evidence type="ECO:0000256" key="8">
    <source>
        <dbReference type="ARBA" id="ARBA00036320"/>
    </source>
</evidence>
<dbReference type="InterPro" id="IPR043504">
    <property type="entry name" value="Peptidase_S1_PA_chymotrypsin"/>
</dbReference>
<name>A0AAD9E8N2_9TELE</name>
<dbReference type="EC" id="3.4.21.4" evidence="9"/>
<evidence type="ECO:0000256" key="4">
    <source>
        <dbReference type="ARBA" id="ARBA00022801"/>
    </source>
</evidence>
<dbReference type="CDD" id="cd00190">
    <property type="entry name" value="Tryp_SPc"/>
    <property type="match status" value="2"/>
</dbReference>
<dbReference type="GO" id="GO:0006508">
    <property type="term" value="P:proteolysis"/>
    <property type="evidence" value="ECO:0007669"/>
    <property type="project" value="UniProtKB-KW"/>
</dbReference>
<keyword evidence="3 10" id="KW-0645">Protease</keyword>
<evidence type="ECO:0000256" key="9">
    <source>
        <dbReference type="ARBA" id="ARBA00038868"/>
    </source>
</evidence>
<dbReference type="Gene3D" id="2.40.50.40">
    <property type="match status" value="1"/>
</dbReference>
<dbReference type="InterPro" id="IPR009003">
    <property type="entry name" value="Peptidase_S1_PA"/>
</dbReference>
<dbReference type="AlphaFoldDB" id="A0AAD9E8N2"/>
<evidence type="ECO:0000313" key="13">
    <source>
        <dbReference type="EMBL" id="KAK1805937.1"/>
    </source>
</evidence>
<dbReference type="Gene3D" id="2.40.10.10">
    <property type="entry name" value="Trypsin-like serine proteases"/>
    <property type="match status" value="2"/>
</dbReference>
<dbReference type="PANTHER" id="PTHR24271">
    <property type="entry name" value="KALLIKREIN-RELATED"/>
    <property type="match status" value="1"/>
</dbReference>
<dbReference type="PROSITE" id="PS50240">
    <property type="entry name" value="TRYPSIN_DOM"/>
    <property type="match status" value="2"/>
</dbReference>
<evidence type="ECO:0000256" key="1">
    <source>
        <dbReference type="ARBA" id="ARBA00004123"/>
    </source>
</evidence>
<dbReference type="Pfam" id="PF00385">
    <property type="entry name" value="Chromo"/>
    <property type="match status" value="1"/>
</dbReference>
<dbReference type="InterPro" id="IPR016197">
    <property type="entry name" value="Chromo-like_dom_sf"/>
</dbReference>
<proteinExistence type="predicted"/>
<dbReference type="SUPFAM" id="SSF50494">
    <property type="entry name" value="Trypsin-like serine proteases"/>
    <property type="match status" value="2"/>
</dbReference>
<evidence type="ECO:0000259" key="12">
    <source>
        <dbReference type="PROSITE" id="PS50240"/>
    </source>
</evidence>
<dbReference type="PANTHER" id="PTHR24271:SF87">
    <property type="entry name" value="ARGININE ESTERASE-LIKE-RELATED"/>
    <property type="match status" value="1"/>
</dbReference>
<evidence type="ECO:0000256" key="3">
    <source>
        <dbReference type="ARBA" id="ARBA00022670"/>
    </source>
</evidence>
<dbReference type="Pfam" id="PF00089">
    <property type="entry name" value="Trypsin"/>
    <property type="match status" value="2"/>
</dbReference>
<dbReference type="SMART" id="SM00298">
    <property type="entry name" value="CHROMO"/>
    <property type="match status" value="1"/>
</dbReference>
<dbReference type="Proteomes" id="UP001239994">
    <property type="component" value="Unassembled WGS sequence"/>
</dbReference>
<evidence type="ECO:0000313" key="14">
    <source>
        <dbReference type="Proteomes" id="UP001239994"/>
    </source>
</evidence>
<evidence type="ECO:0000256" key="2">
    <source>
        <dbReference type="ARBA" id="ARBA00004239"/>
    </source>
</evidence>